<dbReference type="EMBL" id="LAVV01008485">
    <property type="protein sequence ID" value="KNZ52677.1"/>
    <property type="molecule type" value="Genomic_DNA"/>
</dbReference>
<dbReference type="InterPro" id="IPR036397">
    <property type="entry name" value="RNaseH_sf"/>
</dbReference>
<evidence type="ECO:0008006" key="4">
    <source>
        <dbReference type="Google" id="ProtNLM"/>
    </source>
</evidence>
<feature type="non-terminal residue" evidence="2">
    <location>
        <position position="364"/>
    </location>
</feature>
<feature type="compositionally biased region" description="Polar residues" evidence="1">
    <location>
        <begin position="95"/>
        <end position="109"/>
    </location>
</feature>
<accession>A0A0L6UWP7</accession>
<dbReference type="AlphaFoldDB" id="A0A0L6UWP7"/>
<dbReference type="Proteomes" id="UP000037035">
    <property type="component" value="Unassembled WGS sequence"/>
</dbReference>
<evidence type="ECO:0000313" key="3">
    <source>
        <dbReference type="Proteomes" id="UP000037035"/>
    </source>
</evidence>
<dbReference type="Gene3D" id="3.30.420.10">
    <property type="entry name" value="Ribonuclease H-like superfamily/Ribonuclease H"/>
    <property type="match status" value="1"/>
</dbReference>
<evidence type="ECO:0000313" key="2">
    <source>
        <dbReference type="EMBL" id="KNZ52677.1"/>
    </source>
</evidence>
<proteinExistence type="predicted"/>
<dbReference type="VEuPathDB" id="FungiDB:VP01_3485g1"/>
<gene>
    <name evidence="2" type="ORF">VP01_3485g1</name>
</gene>
<reference evidence="2 3" key="1">
    <citation type="submission" date="2015-08" db="EMBL/GenBank/DDBJ databases">
        <title>Next Generation Sequencing and Analysis of the Genome of Puccinia sorghi L Schw, the Causal Agent of Maize Common Rust.</title>
        <authorList>
            <person name="Rochi L."/>
            <person name="Burguener G."/>
            <person name="Darino M."/>
            <person name="Turjanski A."/>
            <person name="Kreff E."/>
            <person name="Dieguez M.J."/>
            <person name="Sacco F."/>
        </authorList>
    </citation>
    <scope>NUCLEOTIDE SEQUENCE [LARGE SCALE GENOMIC DNA]</scope>
    <source>
        <strain evidence="2 3">RO10H11247</strain>
    </source>
</reference>
<dbReference type="OrthoDB" id="413361at2759"/>
<feature type="region of interest" description="Disordered" evidence="1">
    <location>
        <begin position="86"/>
        <end position="136"/>
    </location>
</feature>
<evidence type="ECO:0000256" key="1">
    <source>
        <dbReference type="SAM" id="MobiDB-lite"/>
    </source>
</evidence>
<dbReference type="GO" id="GO:0003676">
    <property type="term" value="F:nucleic acid binding"/>
    <property type="evidence" value="ECO:0007669"/>
    <property type="project" value="InterPro"/>
</dbReference>
<name>A0A0L6UWP7_9BASI</name>
<keyword evidence="3" id="KW-1185">Reference proteome</keyword>
<comment type="caution">
    <text evidence="2">The sequence shown here is derived from an EMBL/GenBank/DDBJ whole genome shotgun (WGS) entry which is preliminary data.</text>
</comment>
<organism evidence="2 3">
    <name type="scientific">Puccinia sorghi</name>
    <dbReference type="NCBI Taxonomy" id="27349"/>
    <lineage>
        <taxon>Eukaryota</taxon>
        <taxon>Fungi</taxon>
        <taxon>Dikarya</taxon>
        <taxon>Basidiomycota</taxon>
        <taxon>Pucciniomycotina</taxon>
        <taxon>Pucciniomycetes</taxon>
        <taxon>Pucciniales</taxon>
        <taxon>Pucciniaceae</taxon>
        <taxon>Puccinia</taxon>
    </lineage>
</organism>
<protein>
    <recommendedName>
        <fullName evidence="4">Integrase catalytic domain-containing protein</fullName>
    </recommendedName>
</protein>
<sequence>MADPNIAKIVAFQEDAVETFVTDIKVAIKKLVDIGIDLPQDILAYLVLFKFPNLLQTLKHQIMHSDKELDVQFVFNHLIQFSNEAKVESRKRKGNNSQGNEQGKNSSTGLKRCKSSYHNPRQDRRSGGGSHKLRNFNTIKKGKKDATLPIRVRGNVKLKWVGRTIQLENCLFVPDSCELRVKNSTFRVTKTDHSVLKGRINNGLFTVDNPDYIGGKNQLLANVMTQNESLRETHKKFGHASIQRIEHFVDDSISRSERASFKCKSCVLAKITKQPFKEQSSTVSKPFKRLDLDLIGPINPESSLKNCYILTVVNNHTGYLAGFPLVHKDNTVDALINLLEFEHQRRGYYPTTICSDGVERKTVS</sequence>